<keyword evidence="5" id="KW-0067">ATP-binding</keyword>
<organism evidence="6 7">
    <name type="scientific">Dovyalis caffra</name>
    <dbReference type="NCBI Taxonomy" id="77055"/>
    <lineage>
        <taxon>Eukaryota</taxon>
        <taxon>Viridiplantae</taxon>
        <taxon>Streptophyta</taxon>
        <taxon>Embryophyta</taxon>
        <taxon>Tracheophyta</taxon>
        <taxon>Spermatophyta</taxon>
        <taxon>Magnoliopsida</taxon>
        <taxon>eudicotyledons</taxon>
        <taxon>Gunneridae</taxon>
        <taxon>Pentapetalae</taxon>
        <taxon>rosids</taxon>
        <taxon>fabids</taxon>
        <taxon>Malpighiales</taxon>
        <taxon>Salicaceae</taxon>
        <taxon>Flacourtieae</taxon>
        <taxon>Dovyalis</taxon>
    </lineage>
</organism>
<dbReference type="PANTHER" id="PTHR27002">
    <property type="entry name" value="RECEPTOR-LIKE SERINE/THREONINE-PROTEIN KINASE SD1-8"/>
    <property type="match status" value="1"/>
</dbReference>
<evidence type="ECO:0000313" key="6">
    <source>
        <dbReference type="EMBL" id="CAK7327479.1"/>
    </source>
</evidence>
<name>A0AAV1R3T6_9ROSI</name>
<dbReference type="GO" id="GO:0004674">
    <property type="term" value="F:protein serine/threonine kinase activity"/>
    <property type="evidence" value="ECO:0007669"/>
    <property type="project" value="UniProtKB-KW"/>
</dbReference>
<evidence type="ECO:0000313" key="7">
    <source>
        <dbReference type="Proteomes" id="UP001314170"/>
    </source>
</evidence>
<dbReference type="PANTHER" id="PTHR27002:SF1092">
    <property type="entry name" value="RECEPTOR-LIKE SERINE_THREONINE-PROTEIN KINASE"/>
    <property type="match status" value="1"/>
</dbReference>
<comment type="caution">
    <text evidence="6">The sequence shown here is derived from an EMBL/GenBank/DDBJ whole genome shotgun (WGS) entry which is preliminary data.</text>
</comment>
<reference evidence="6 7" key="1">
    <citation type="submission" date="2024-01" db="EMBL/GenBank/DDBJ databases">
        <authorList>
            <person name="Waweru B."/>
        </authorList>
    </citation>
    <scope>NUCLEOTIDE SEQUENCE [LARGE SCALE GENOMIC DNA]</scope>
</reference>
<dbReference type="GO" id="GO:0005886">
    <property type="term" value="C:plasma membrane"/>
    <property type="evidence" value="ECO:0007669"/>
    <property type="project" value="TreeGrafter"/>
</dbReference>
<evidence type="ECO:0000256" key="5">
    <source>
        <dbReference type="ARBA" id="ARBA00022840"/>
    </source>
</evidence>
<dbReference type="AlphaFoldDB" id="A0AAV1R3T6"/>
<dbReference type="Proteomes" id="UP001314170">
    <property type="component" value="Unassembled WGS sequence"/>
</dbReference>
<sequence>MELISGSAIETCNLSEVLRSIHVALLCVQESREARPNMSYVVLMLGNKDALAQPKHPGFFIERDTIEASSTKQSKPSLANDCSSSVLDGCDGVYPETLVLMLCGEAMKMHFPSQNHHVFGWLKQILYQDRNHNVRSMNSVSQYPRQ</sequence>
<dbReference type="GO" id="GO:0005524">
    <property type="term" value="F:ATP binding"/>
    <property type="evidence" value="ECO:0007669"/>
    <property type="project" value="UniProtKB-KW"/>
</dbReference>
<keyword evidence="4" id="KW-0418">Kinase</keyword>
<evidence type="ECO:0008006" key="8">
    <source>
        <dbReference type="Google" id="ProtNLM"/>
    </source>
</evidence>
<keyword evidence="7" id="KW-1185">Reference proteome</keyword>
<proteinExistence type="predicted"/>
<dbReference type="EMBL" id="CAWUPB010000857">
    <property type="protein sequence ID" value="CAK7327479.1"/>
    <property type="molecule type" value="Genomic_DNA"/>
</dbReference>
<gene>
    <name evidence="6" type="ORF">DCAF_LOCUS5191</name>
</gene>
<accession>A0AAV1R3T6</accession>
<evidence type="ECO:0000256" key="1">
    <source>
        <dbReference type="ARBA" id="ARBA00022527"/>
    </source>
</evidence>
<keyword evidence="2" id="KW-0808">Transferase</keyword>
<evidence type="ECO:0000256" key="2">
    <source>
        <dbReference type="ARBA" id="ARBA00022679"/>
    </source>
</evidence>
<keyword evidence="3" id="KW-0547">Nucleotide-binding</keyword>
<evidence type="ECO:0000256" key="4">
    <source>
        <dbReference type="ARBA" id="ARBA00022777"/>
    </source>
</evidence>
<evidence type="ECO:0000256" key="3">
    <source>
        <dbReference type="ARBA" id="ARBA00022741"/>
    </source>
</evidence>
<keyword evidence="1" id="KW-0723">Serine/threonine-protein kinase</keyword>
<protein>
    <recommendedName>
        <fullName evidence="8">S-locus receptor kinase C-terminal domain-containing protein</fullName>
    </recommendedName>
</protein>